<dbReference type="OrthoDB" id="9761045at2"/>
<dbReference type="PANTHER" id="PTHR33307:SF6">
    <property type="entry name" value="ALPHA-RHAMNOSIDASE (EUROFUNG)-RELATED"/>
    <property type="match status" value="1"/>
</dbReference>
<dbReference type="InterPro" id="IPR035396">
    <property type="entry name" value="Bac_rhamnosid6H"/>
</dbReference>
<keyword evidence="3" id="KW-0378">Hydrolase</keyword>
<feature type="domain" description="Alpha-L-rhamnosidase six-hairpin glycosidase" evidence="7">
    <location>
        <begin position="615"/>
        <end position="956"/>
    </location>
</feature>
<dbReference type="GO" id="GO:0005975">
    <property type="term" value="P:carbohydrate metabolic process"/>
    <property type="evidence" value="ECO:0007669"/>
    <property type="project" value="InterPro"/>
</dbReference>
<dbReference type="RefSeq" id="WP_094455846.1">
    <property type="nucleotide sequence ID" value="NZ_NOXU01000026.1"/>
</dbReference>
<dbReference type="Gene3D" id="1.50.10.10">
    <property type="match status" value="1"/>
</dbReference>
<dbReference type="AlphaFoldDB" id="A0A255Z1L2"/>
<dbReference type="PIRSF" id="PIRSF010631">
    <property type="entry name" value="A-rhamnsds"/>
    <property type="match status" value="1"/>
</dbReference>
<dbReference type="Gene3D" id="2.60.420.10">
    <property type="entry name" value="Maltose phosphorylase, domain 3"/>
    <property type="match status" value="1"/>
</dbReference>
<sequence>MPLRLSRRQTLVGTGLLLAAPSVAQESPLRPALAVGNLRTNQMENPTTVHDQAVRLAWQIQSDAQNTLQTAWRVTACSTRDGLLAGRADIWDSGRNDNDRSFDIQVNGQKLHARQRVWWRVQIWDSHGRTAISEPAFWEMGLLSPDDWTAQWLAVESATQRGDREAGVLWVTSPQKLTVPTAQIRLAFSLDSAATLSILSAAGTSYSLFVDGAPVNLPPWPPTSFGKQGVVESSLPLDAGPHMLALRVAVPSSGFPECAFLLRITYADGRIERFNALTARISGDTPDHWNEVSFNANGWPLVSRIEHRKQSLPGAGAYLLRRTFKTSGTIRSARLFTTALGACVVFLNGRRVGDDVISPESMDFRKRIRYRAYDVTTQVVNGANAIGAIVGDGWYGSYTAPLGRFAFGEPPLRFIAQLEVTYTDGHVETIQTDSHWKISLAPITASEIYNGEHYDARLEQPGWDMATFTEGAGWSPAAILPPESGLANLIGADSPPIRRIKTLSARSVKAVNENYVVDFGQNFAGWVRIHVKGPRGQTVTLKFAETLKPDGSVDQANLRAANSTDVYILKGDPKGETWEPYFTYHGFRYVEVSGLRQPLAKAAVTGVVVHSHLPETGRLVIGNPLLQQFWQNSYWSQRSNFMGIPTDCPQRDERLGWLGDANVFWDAASFNMDVGAFTNRWMADIRDAQYASGAFAFIAPNSMPDVGTNEASPGWADAGVMLPWTAWKRYGDTAVIDQNWEAMSRYIRYIQSQSDGHIWARGHGWDFGDWLALDAVSPGDPTTPKDLIGTAMYKGSVDALADMALATGRVEAAEQLKALSRNIRAAFVDSFIKSDGTIGNDSQTSYILALAHDLVPDHLKKASAEKLRANIVRRGNLLTTGFLGTPASLDVLADNGFAQTVYDLLLRTEYPSWGYMVIKGATTTWERWNGDTGDITMNSFNHYALGAVVGFIFRRIAGIDPVEPGFRVFRVNPLLDTRLAAGGGSYNSVVGLISTRWSRHGQLFSLDVNVPPNSTALVHLPTGDLAGVMESGLALTDKTEFKQVEQKATQIVLSVGSGTYRFTVRAGSGSSATAP</sequence>
<proteinExistence type="predicted"/>
<dbReference type="SUPFAM" id="SSF48208">
    <property type="entry name" value="Six-hairpin glycosidases"/>
    <property type="match status" value="1"/>
</dbReference>
<evidence type="ECO:0000313" key="9">
    <source>
        <dbReference type="EMBL" id="OYQ35342.1"/>
    </source>
</evidence>
<gene>
    <name evidence="9" type="ORF">CHU95_09035</name>
</gene>
<dbReference type="InterPro" id="IPR006311">
    <property type="entry name" value="TAT_signal"/>
</dbReference>
<dbReference type="InterPro" id="IPR016007">
    <property type="entry name" value="Alpha_rhamnosid"/>
</dbReference>
<comment type="caution">
    <text evidence="9">The sequence shown here is derived from an EMBL/GenBank/DDBJ whole genome shotgun (WGS) entry which is preliminary data.</text>
</comment>
<evidence type="ECO:0000259" key="8">
    <source>
        <dbReference type="Pfam" id="PF17390"/>
    </source>
</evidence>
<comment type="catalytic activity">
    <reaction evidence="1">
        <text>Hydrolysis of terminal non-reducing alpha-L-rhamnose residues in alpha-L-rhamnosides.</text>
        <dbReference type="EC" id="3.2.1.40"/>
    </reaction>
</comment>
<organism evidence="9 10">
    <name type="scientific">Niveispirillum lacus</name>
    <dbReference type="NCBI Taxonomy" id="1981099"/>
    <lineage>
        <taxon>Bacteria</taxon>
        <taxon>Pseudomonadati</taxon>
        <taxon>Pseudomonadota</taxon>
        <taxon>Alphaproteobacteria</taxon>
        <taxon>Rhodospirillales</taxon>
        <taxon>Azospirillaceae</taxon>
        <taxon>Niveispirillum</taxon>
    </lineage>
</organism>
<evidence type="ECO:0000256" key="2">
    <source>
        <dbReference type="ARBA" id="ARBA00012652"/>
    </source>
</evidence>
<dbReference type="InterPro" id="IPR013783">
    <property type="entry name" value="Ig-like_fold"/>
</dbReference>
<dbReference type="EMBL" id="NOXU01000026">
    <property type="protein sequence ID" value="OYQ35342.1"/>
    <property type="molecule type" value="Genomic_DNA"/>
</dbReference>
<accession>A0A255Z1L2</accession>
<dbReference type="GO" id="GO:0030596">
    <property type="term" value="F:alpha-L-rhamnosidase activity"/>
    <property type="evidence" value="ECO:0007669"/>
    <property type="project" value="UniProtKB-EC"/>
</dbReference>
<evidence type="ECO:0000256" key="1">
    <source>
        <dbReference type="ARBA" id="ARBA00001445"/>
    </source>
</evidence>
<evidence type="ECO:0000313" key="10">
    <source>
        <dbReference type="Proteomes" id="UP000216998"/>
    </source>
</evidence>
<feature type="signal peptide" evidence="4">
    <location>
        <begin position="1"/>
        <end position="24"/>
    </location>
</feature>
<dbReference type="PANTHER" id="PTHR33307">
    <property type="entry name" value="ALPHA-RHAMNOSIDASE (EUROFUNG)"/>
    <property type="match status" value="1"/>
</dbReference>
<evidence type="ECO:0000259" key="5">
    <source>
        <dbReference type="Pfam" id="PF05592"/>
    </source>
</evidence>
<evidence type="ECO:0000256" key="4">
    <source>
        <dbReference type="SAM" id="SignalP"/>
    </source>
</evidence>
<dbReference type="Pfam" id="PF05592">
    <property type="entry name" value="Bac_rhamnosid"/>
    <property type="match status" value="1"/>
</dbReference>
<dbReference type="InterPro" id="IPR013737">
    <property type="entry name" value="Bac_rhamnosid_N"/>
</dbReference>
<dbReference type="InterPro" id="IPR035398">
    <property type="entry name" value="Bac_rhamnosid_C"/>
</dbReference>
<dbReference type="Pfam" id="PF25788">
    <property type="entry name" value="Ig_Rha78A_N"/>
    <property type="match status" value="1"/>
</dbReference>
<keyword evidence="4" id="KW-0732">Signal</keyword>
<feature type="domain" description="Bacterial alpha-L-rhamnosidase N-terminal" evidence="6">
    <location>
        <begin position="329"/>
        <end position="500"/>
    </location>
</feature>
<feature type="domain" description="Alpha-L-rhamnosidase concanavalin-like" evidence="5">
    <location>
        <begin position="512"/>
        <end position="610"/>
    </location>
</feature>
<evidence type="ECO:0000259" key="6">
    <source>
        <dbReference type="Pfam" id="PF08531"/>
    </source>
</evidence>
<dbReference type="InterPro" id="IPR008902">
    <property type="entry name" value="Rhamnosid_concanavalin"/>
</dbReference>
<feature type="domain" description="Alpha-L-rhamnosidase C-terminal" evidence="8">
    <location>
        <begin position="958"/>
        <end position="1030"/>
    </location>
</feature>
<name>A0A255Z1L2_9PROT</name>
<dbReference type="Pfam" id="PF17390">
    <property type="entry name" value="Bac_rhamnosid_C"/>
    <property type="match status" value="1"/>
</dbReference>
<dbReference type="PROSITE" id="PS51318">
    <property type="entry name" value="TAT"/>
    <property type="match status" value="1"/>
</dbReference>
<evidence type="ECO:0000259" key="7">
    <source>
        <dbReference type="Pfam" id="PF17389"/>
    </source>
</evidence>
<feature type="chain" id="PRO_5012355260" description="alpha-L-rhamnosidase" evidence="4">
    <location>
        <begin position="25"/>
        <end position="1075"/>
    </location>
</feature>
<dbReference type="EC" id="3.2.1.40" evidence="2"/>
<protein>
    <recommendedName>
        <fullName evidence="2">alpha-L-rhamnosidase</fullName>
        <ecNumber evidence="2">3.2.1.40</ecNumber>
    </recommendedName>
</protein>
<dbReference type="Gene3D" id="2.60.40.10">
    <property type="entry name" value="Immunoglobulins"/>
    <property type="match status" value="1"/>
</dbReference>
<dbReference type="InterPro" id="IPR012341">
    <property type="entry name" value="6hp_glycosidase-like_sf"/>
</dbReference>
<dbReference type="Proteomes" id="UP000216998">
    <property type="component" value="Unassembled WGS sequence"/>
</dbReference>
<dbReference type="InterPro" id="IPR008928">
    <property type="entry name" value="6-hairpin_glycosidase_sf"/>
</dbReference>
<keyword evidence="10" id="KW-1185">Reference proteome</keyword>
<dbReference type="Pfam" id="PF17389">
    <property type="entry name" value="Bac_rhamnosid6H"/>
    <property type="match status" value="1"/>
</dbReference>
<dbReference type="Pfam" id="PF08531">
    <property type="entry name" value="Bac_rhamnosid_N"/>
    <property type="match status" value="1"/>
</dbReference>
<evidence type="ECO:0000256" key="3">
    <source>
        <dbReference type="ARBA" id="ARBA00022801"/>
    </source>
</evidence>
<dbReference type="Gene3D" id="2.60.120.260">
    <property type="entry name" value="Galactose-binding domain-like"/>
    <property type="match status" value="2"/>
</dbReference>
<reference evidence="9 10" key="1">
    <citation type="submission" date="2017-07" db="EMBL/GenBank/DDBJ databases">
        <title>Niveispirillum cyanobacteriorum sp. nov., isolated from cyanobacterial aggregates in a eutrophic lake.</title>
        <authorList>
            <person name="Cai H."/>
        </authorList>
    </citation>
    <scope>NUCLEOTIDE SEQUENCE [LARGE SCALE GENOMIC DNA]</scope>
    <source>
        <strain evidence="10">TH1-14</strain>
    </source>
</reference>